<dbReference type="Proteomes" id="UP000219327">
    <property type="component" value="Unassembled WGS sequence"/>
</dbReference>
<keyword evidence="2" id="KW-0812">Transmembrane</keyword>
<comment type="caution">
    <text evidence="3">The sequence shown here is derived from an EMBL/GenBank/DDBJ whole genome shotgun (WGS) entry which is preliminary data.</text>
</comment>
<proteinExistence type="predicted"/>
<gene>
    <name evidence="3" type="ORF">CNE99_05300</name>
</gene>
<dbReference type="EMBL" id="NTKD01000022">
    <property type="protein sequence ID" value="PDH39585.1"/>
    <property type="molecule type" value="Genomic_DNA"/>
</dbReference>
<evidence type="ECO:0000256" key="1">
    <source>
        <dbReference type="SAM" id="MobiDB-lite"/>
    </source>
</evidence>
<dbReference type="PANTHER" id="PTHR33645:SF11">
    <property type="entry name" value="AMINOPEPTIDASE (DUF3754)"/>
    <property type="match status" value="1"/>
</dbReference>
<accession>A0A2A5WSS5</accession>
<keyword evidence="2" id="KW-0472">Membrane</keyword>
<dbReference type="PANTHER" id="PTHR33645">
    <property type="entry name" value="AMINOPEPTIDASE (DUF3754)"/>
    <property type="match status" value="1"/>
</dbReference>
<dbReference type="Pfam" id="PF12576">
    <property type="entry name" value="DUF3754"/>
    <property type="match status" value="1"/>
</dbReference>
<dbReference type="AlphaFoldDB" id="A0A2A5WSS5"/>
<feature type="transmembrane region" description="Helical" evidence="2">
    <location>
        <begin position="62"/>
        <end position="81"/>
    </location>
</feature>
<sequence length="235" mass="27027">MLFPNTLVSMRLIDKLLIGVLAVVGGGIVLTTKLGSSLLLLGTTIGFWFGLVAEPLEIDDAALIALLLGTGALGSFVYRQFSNFKHRKLLFMQTVAENLYFKNLDNNTGVFYRLIDDAEEEECKEAMLAYLFLWRHPDKATDSEKLDRMIEQWFRQHWQCELDFEVDDALGKLRQLSLVEANDDGMLQVSDIDQACEILDRRWDECFQYEHPHHYRSRSHHNDPSEPARQRTNGC</sequence>
<evidence type="ECO:0000256" key="2">
    <source>
        <dbReference type="SAM" id="Phobius"/>
    </source>
</evidence>
<feature type="region of interest" description="Disordered" evidence="1">
    <location>
        <begin position="215"/>
        <end position="235"/>
    </location>
</feature>
<reference evidence="3 4" key="1">
    <citation type="submission" date="2017-08" db="EMBL/GenBank/DDBJ databases">
        <title>Fine stratification of microbial communities through a metagenomic profile of the photic zone.</title>
        <authorList>
            <person name="Haro-Moreno J.M."/>
            <person name="Lopez-Perez M."/>
            <person name="De La Torre J."/>
            <person name="Picazo A."/>
            <person name="Camacho A."/>
            <person name="Rodriguez-Valera F."/>
        </authorList>
    </citation>
    <scope>NUCLEOTIDE SEQUENCE [LARGE SCALE GENOMIC DNA]</scope>
    <source>
        <strain evidence="3">MED-G24</strain>
    </source>
</reference>
<feature type="compositionally biased region" description="Basic and acidic residues" evidence="1">
    <location>
        <begin position="220"/>
        <end position="229"/>
    </location>
</feature>
<feature type="transmembrane region" description="Helical" evidence="2">
    <location>
        <begin position="38"/>
        <end position="56"/>
    </location>
</feature>
<name>A0A2A5WSS5_9GAMM</name>
<evidence type="ECO:0000313" key="4">
    <source>
        <dbReference type="Proteomes" id="UP000219327"/>
    </source>
</evidence>
<evidence type="ECO:0000313" key="3">
    <source>
        <dbReference type="EMBL" id="PDH39585.1"/>
    </source>
</evidence>
<evidence type="ECO:0008006" key="5">
    <source>
        <dbReference type="Google" id="ProtNLM"/>
    </source>
</evidence>
<dbReference type="InterPro" id="IPR022227">
    <property type="entry name" value="DUF3754"/>
</dbReference>
<keyword evidence="2" id="KW-1133">Transmembrane helix</keyword>
<protein>
    <recommendedName>
        <fullName evidence="5">DUF3754 domain-containing protein</fullName>
    </recommendedName>
</protein>
<organism evidence="3 4">
    <name type="scientific">OM182 bacterium MED-G24</name>
    <dbReference type="NCBI Taxonomy" id="1986255"/>
    <lineage>
        <taxon>Bacteria</taxon>
        <taxon>Pseudomonadati</taxon>
        <taxon>Pseudomonadota</taxon>
        <taxon>Gammaproteobacteria</taxon>
        <taxon>OMG group</taxon>
        <taxon>OM182 clade</taxon>
    </lineage>
</organism>